<dbReference type="Pfam" id="PF13966">
    <property type="entry name" value="zf-RVT"/>
    <property type="match status" value="1"/>
</dbReference>
<feature type="compositionally biased region" description="Low complexity" evidence="1">
    <location>
        <begin position="514"/>
        <end position="533"/>
    </location>
</feature>
<accession>A0AAV1DAE0</accession>
<dbReference type="Pfam" id="PF13456">
    <property type="entry name" value="RVT_3"/>
    <property type="match status" value="1"/>
</dbReference>
<dbReference type="PANTHER" id="PTHR35714">
    <property type="entry name" value="OS02G0715300 PROTEIN"/>
    <property type="match status" value="1"/>
</dbReference>
<organism evidence="4 5">
    <name type="scientific">Oldenlandia corymbosa var. corymbosa</name>
    <dbReference type="NCBI Taxonomy" id="529605"/>
    <lineage>
        <taxon>Eukaryota</taxon>
        <taxon>Viridiplantae</taxon>
        <taxon>Streptophyta</taxon>
        <taxon>Embryophyta</taxon>
        <taxon>Tracheophyta</taxon>
        <taxon>Spermatophyta</taxon>
        <taxon>Magnoliopsida</taxon>
        <taxon>eudicotyledons</taxon>
        <taxon>Gunneridae</taxon>
        <taxon>Pentapetalae</taxon>
        <taxon>asterids</taxon>
        <taxon>lamiids</taxon>
        <taxon>Gentianales</taxon>
        <taxon>Rubiaceae</taxon>
        <taxon>Rubioideae</taxon>
        <taxon>Spermacoceae</taxon>
        <taxon>Hedyotis-Oldenlandia complex</taxon>
        <taxon>Oldenlandia</taxon>
    </lineage>
</organism>
<dbReference type="GO" id="GO:0003676">
    <property type="term" value="F:nucleic acid binding"/>
    <property type="evidence" value="ECO:0007669"/>
    <property type="project" value="InterPro"/>
</dbReference>
<dbReference type="AlphaFoldDB" id="A0AAV1DAE0"/>
<evidence type="ECO:0000259" key="2">
    <source>
        <dbReference type="Pfam" id="PF13456"/>
    </source>
</evidence>
<gene>
    <name evidence="4" type="ORF">OLC1_LOCUS13671</name>
</gene>
<dbReference type="Gene3D" id="3.30.420.10">
    <property type="entry name" value="Ribonuclease H-like superfamily/Ribonuclease H"/>
    <property type="match status" value="1"/>
</dbReference>
<sequence length="844" mass="94568">MPIGVQDPLWKRLWNLKLPNRILLFAWRLCHNSLPTPGNLAIRHLNDDSSCGFCQQSSINNCHIFFDCPFDAQIFRIAGLHDQILRRHRPLCDLWTRTLILDTQFPSTAFLIALLSGIWQTRNSMLFEQTSTSPWSAVLQSSKIVRDFMEQNQNQNSMDRSLRIMLAFQPPPPDVIRVFFYGSINHVAKCTGAGIVIQSSDGQFMRGLYRQFLGVTDSNIGEALAMREALLFCRRLGIANVAIQGDFSLIVLAAMNEIDGPSACTPVLEDVIYICYDLPVANLSWIPSLDNVVAHSLVKYAKKIKMNSSSRSIFQGFQGKQGLPISSKPAGMKNGYHHQTAADKNGEKDEQSGIRRRLSSMSLKIQEESGRSGSAVSDYIMGSFRRSKSMSSMGAQYAGNSIRKWWDLGWAWVLSRKPAFAQDLEMNEHEMAAIGSHHKGSWKHVLFKLKLELGKLLRSDNMNHVGWFVAPSNQLLHHHHRLVFQQQEQGIRYPTHHFNHPIRIRAADTSSINSTTTPHQQIPTSSPSSPSIPGGEQGWVSFAEKVSGEWDGYGADFTNSGEPIQLPESVVPEAFREWDVQVFDWQTQCPTLAPPQPHSHFDFHYRLIALLPTVGCEADAATTYSTLLRHIDTSLAFGYLPATGSYVAVWPVQPQLIELEHCLVDPADVHSRVRVIQVLRVLPDHRGLELEAIKVFSEQWYGPFRNGDQLGGCSIRDSAFASTPALDSSKISGVWQATQRTFAIYHDDPSNNDIKELVDDETGAPQSCSRDGDGVVLLPKRLWCYSSSNQNPKDHRSHVFQVGWLLEDGLAIISTCSFSPNANLKARDLFNTREAANLKVILIS</sequence>
<proteinExistence type="predicted"/>
<dbReference type="Proteomes" id="UP001161247">
    <property type="component" value="Chromosome 4"/>
</dbReference>
<dbReference type="InterPro" id="IPR012337">
    <property type="entry name" value="RNaseH-like_sf"/>
</dbReference>
<dbReference type="InterPro" id="IPR026960">
    <property type="entry name" value="RVT-Znf"/>
</dbReference>
<keyword evidence="5" id="KW-1185">Reference proteome</keyword>
<dbReference type="InterPro" id="IPR002156">
    <property type="entry name" value="RNaseH_domain"/>
</dbReference>
<evidence type="ECO:0000259" key="3">
    <source>
        <dbReference type="Pfam" id="PF13966"/>
    </source>
</evidence>
<evidence type="ECO:0000313" key="4">
    <source>
        <dbReference type="EMBL" id="CAI9104831.1"/>
    </source>
</evidence>
<feature type="domain" description="RNase H type-1" evidence="2">
    <location>
        <begin position="182"/>
        <end position="301"/>
    </location>
</feature>
<reference evidence="4" key="1">
    <citation type="submission" date="2023-03" db="EMBL/GenBank/DDBJ databases">
        <authorList>
            <person name="Julca I."/>
        </authorList>
    </citation>
    <scope>NUCLEOTIDE SEQUENCE</scope>
</reference>
<feature type="region of interest" description="Disordered" evidence="1">
    <location>
        <begin position="334"/>
        <end position="353"/>
    </location>
</feature>
<protein>
    <submittedName>
        <fullName evidence="4">OLC1v1003598C1</fullName>
    </submittedName>
</protein>
<evidence type="ECO:0000313" key="5">
    <source>
        <dbReference type="Proteomes" id="UP001161247"/>
    </source>
</evidence>
<dbReference type="SUPFAM" id="SSF53098">
    <property type="entry name" value="Ribonuclease H-like"/>
    <property type="match status" value="1"/>
</dbReference>
<dbReference type="GO" id="GO:0004523">
    <property type="term" value="F:RNA-DNA hybrid ribonuclease activity"/>
    <property type="evidence" value="ECO:0007669"/>
    <property type="project" value="InterPro"/>
</dbReference>
<feature type="region of interest" description="Disordered" evidence="1">
    <location>
        <begin position="512"/>
        <end position="534"/>
    </location>
</feature>
<dbReference type="InterPro" id="IPR036397">
    <property type="entry name" value="RNaseH_sf"/>
</dbReference>
<evidence type="ECO:0000256" key="1">
    <source>
        <dbReference type="SAM" id="MobiDB-lite"/>
    </source>
</evidence>
<dbReference type="EMBL" id="OX459121">
    <property type="protein sequence ID" value="CAI9104831.1"/>
    <property type="molecule type" value="Genomic_DNA"/>
</dbReference>
<dbReference type="CDD" id="cd06222">
    <property type="entry name" value="RNase_H_like"/>
    <property type="match status" value="1"/>
</dbReference>
<dbReference type="InterPro" id="IPR044730">
    <property type="entry name" value="RNase_H-like_dom_plant"/>
</dbReference>
<dbReference type="PANTHER" id="PTHR35714:SF1">
    <property type="entry name" value="OS02G0715300 PROTEIN"/>
    <property type="match status" value="1"/>
</dbReference>
<feature type="compositionally biased region" description="Basic and acidic residues" evidence="1">
    <location>
        <begin position="340"/>
        <end position="353"/>
    </location>
</feature>
<feature type="domain" description="Reverse transcriptase zinc-binding" evidence="3">
    <location>
        <begin position="7"/>
        <end position="73"/>
    </location>
</feature>
<name>A0AAV1DAE0_OLDCO</name>